<name>A0A8T2X6Q9_POPDE</name>
<comment type="caution">
    <text evidence="1">The sequence shown here is derived from an EMBL/GenBank/DDBJ whole genome shotgun (WGS) entry which is preliminary data.</text>
</comment>
<reference evidence="1" key="1">
    <citation type="journal article" date="2021" name="J. Hered.">
        <title>Genome Assembly of Salicaceae Populus deltoides (Eastern Cottonwood) I-69 Based on Nanopore Sequencing and Hi-C Technologies.</title>
        <authorList>
            <person name="Bai S."/>
            <person name="Wu H."/>
            <person name="Zhang J."/>
            <person name="Pan Z."/>
            <person name="Zhao W."/>
            <person name="Li Z."/>
            <person name="Tong C."/>
        </authorList>
    </citation>
    <scope>NUCLEOTIDE SEQUENCE</scope>
    <source>
        <tissue evidence="1">Leaf</tissue>
    </source>
</reference>
<dbReference type="SUPFAM" id="SSF51011">
    <property type="entry name" value="Glycosyl hydrolase domain"/>
    <property type="match status" value="1"/>
</dbReference>
<dbReference type="Proteomes" id="UP000807159">
    <property type="component" value="Chromosome 14"/>
</dbReference>
<dbReference type="EMBL" id="JACEGQ020000014">
    <property type="protein sequence ID" value="KAH8489295.1"/>
    <property type="molecule type" value="Genomic_DNA"/>
</dbReference>
<evidence type="ECO:0000313" key="1">
    <source>
        <dbReference type="EMBL" id="KAH8489295.1"/>
    </source>
</evidence>
<sequence>MEKLVVYRANVMRFTEDSSSQISSDVADGFCFINASSLLRSFGGEYLPLPLLVEAIAFDPLLSKTKIIPDCWDPRDLKPKETTFPDHWKRWAKTTFPVVDMVSFSGSVPVLNIGVECGQSSGGSSSCGYRKPFDWYALLKGFGIQTTQFISFFSSLRMRSDLQKRSFMKEESINWHGIDQNPPRWEDLSCKFLVTTLKVDKPENGLSSESSLLEGDMFIAFIAVGHSESVPLPEIPEGMAWHRLVDPVLPFSGFFSNGGEPVI</sequence>
<protein>
    <submittedName>
        <fullName evidence="1">Uncharacterized protein</fullName>
    </submittedName>
</protein>
<dbReference type="AlphaFoldDB" id="A0A8T2X6Q9"/>
<dbReference type="PANTHER" id="PTHR43002">
    <property type="entry name" value="GLYCOGEN DEBRANCHING ENZYME"/>
    <property type="match status" value="1"/>
</dbReference>
<accession>A0A8T2X6Q9</accession>
<proteinExistence type="predicted"/>
<gene>
    <name evidence="1" type="ORF">H0E87_024797</name>
</gene>
<dbReference type="Gene3D" id="2.60.40.1180">
    <property type="entry name" value="Golgi alpha-mannosidase II"/>
    <property type="match status" value="1"/>
</dbReference>
<dbReference type="InterPro" id="IPR013780">
    <property type="entry name" value="Glyco_hydro_b"/>
</dbReference>
<evidence type="ECO:0000313" key="2">
    <source>
        <dbReference type="Proteomes" id="UP000807159"/>
    </source>
</evidence>
<keyword evidence="2" id="KW-1185">Reference proteome</keyword>
<organism evidence="1 2">
    <name type="scientific">Populus deltoides</name>
    <name type="common">Eastern poplar</name>
    <name type="synonym">Eastern cottonwood</name>
    <dbReference type="NCBI Taxonomy" id="3696"/>
    <lineage>
        <taxon>Eukaryota</taxon>
        <taxon>Viridiplantae</taxon>
        <taxon>Streptophyta</taxon>
        <taxon>Embryophyta</taxon>
        <taxon>Tracheophyta</taxon>
        <taxon>Spermatophyta</taxon>
        <taxon>Magnoliopsida</taxon>
        <taxon>eudicotyledons</taxon>
        <taxon>Gunneridae</taxon>
        <taxon>Pentapetalae</taxon>
        <taxon>rosids</taxon>
        <taxon>fabids</taxon>
        <taxon>Malpighiales</taxon>
        <taxon>Salicaceae</taxon>
        <taxon>Saliceae</taxon>
        <taxon>Populus</taxon>
    </lineage>
</organism>